<dbReference type="PANTHER" id="PTHR23099:SF0">
    <property type="entry name" value="GERM CELL NUCLEAR ACIDIC PROTEIN"/>
    <property type="match status" value="1"/>
</dbReference>
<dbReference type="WBParaSite" id="Hba_14540">
    <property type="protein sequence ID" value="Hba_14540"/>
    <property type="gene ID" value="Hba_14540"/>
</dbReference>
<proteinExistence type="predicted"/>
<keyword evidence="2" id="KW-1185">Reference proteome</keyword>
<dbReference type="InterPro" id="IPR035979">
    <property type="entry name" value="RBD_domain_sf"/>
</dbReference>
<feature type="region of interest" description="Disordered" evidence="1">
    <location>
        <begin position="39"/>
        <end position="58"/>
    </location>
</feature>
<dbReference type="GO" id="GO:0006974">
    <property type="term" value="P:DNA damage response"/>
    <property type="evidence" value="ECO:0007669"/>
    <property type="project" value="UniProtKB-ARBA"/>
</dbReference>
<dbReference type="Proteomes" id="UP000095283">
    <property type="component" value="Unplaced"/>
</dbReference>
<evidence type="ECO:0000256" key="1">
    <source>
        <dbReference type="SAM" id="MobiDB-lite"/>
    </source>
</evidence>
<sequence>MHIDSPVPITPRKQPLRFAKGETNIISLVVKDDVIELSSGDEEHHPKTDESLKDHSSPDGDSFDLCEQFLIFVLLPYPYQDNVILLQDLKKLRNESSQAETDDDDNDSSQCGNDVFIVNDRSLDTEDDSESEDSEQSFSDEEFKNKKRQILDSLKDSFNSPSVLVKPKMKLVDSDEHFLMSLSVDFEGTRHPEAVKYIKKGVKGRKIREELSDRLFQIFRTQCFRDELPECLTVTWNPRLLKTAGMCRNKSDRTSSIELSVKVCTSAGKAQYIYNSCSQYCGSICLIHNLLCYCRLCVSYLPNIRRILFSLFQILVNWILVFESEISSLVGESTKMDEPPTKKKRTVLANESKEGEASPTMTLNGTAVITAPPVLSAPAMIRTISASPTASFAAQLSNPSLTMGLPMVPPPVPPPIFIPNQHIRPTLPSMPITNIFVPHQVWEDPSLAEWDRNDFRIFCGDLGNEVVRDSRSNKSKGYGFVSFAESEIEEYMIRDACEAVENKRMEDSDSAVVMQELIEFLTPSTRLDVRRTALDYVVGLSGAFDGSAGKLFIDNNFALGQALCNLCEATTSDRSQTLSALTNFTSGSAEAADFVLMKSRILQLAYDSCKMRASYATFAARLLANLSRHFPDRVQDKLQEHDAESLMLIMGSLKV</sequence>
<dbReference type="AlphaFoldDB" id="A0A1I7XAR7"/>
<evidence type="ECO:0000313" key="2">
    <source>
        <dbReference type="Proteomes" id="UP000095283"/>
    </source>
</evidence>
<reference evidence="3" key="1">
    <citation type="submission" date="2016-11" db="UniProtKB">
        <authorList>
            <consortium name="WormBaseParasite"/>
        </authorList>
    </citation>
    <scope>IDENTIFICATION</scope>
</reference>
<accession>A0A1I7XAR7</accession>
<feature type="region of interest" description="Disordered" evidence="1">
    <location>
        <begin position="122"/>
        <end position="143"/>
    </location>
</feature>
<dbReference type="PANTHER" id="PTHR23099">
    <property type="entry name" value="TRANSCRIPTIONAL REGULATOR"/>
    <property type="match status" value="1"/>
</dbReference>
<dbReference type="SUPFAM" id="SSF54928">
    <property type="entry name" value="RNA-binding domain, RBD"/>
    <property type="match status" value="1"/>
</dbReference>
<feature type="compositionally biased region" description="Acidic residues" evidence="1">
    <location>
        <begin position="125"/>
        <end position="140"/>
    </location>
</feature>
<dbReference type="GO" id="GO:0003676">
    <property type="term" value="F:nucleic acid binding"/>
    <property type="evidence" value="ECO:0007669"/>
    <property type="project" value="InterPro"/>
</dbReference>
<feature type="compositionally biased region" description="Basic and acidic residues" evidence="1">
    <location>
        <begin position="41"/>
        <end position="58"/>
    </location>
</feature>
<dbReference type="GO" id="GO:0005634">
    <property type="term" value="C:nucleus"/>
    <property type="evidence" value="ECO:0007669"/>
    <property type="project" value="TreeGrafter"/>
</dbReference>
<organism evidence="2 3">
    <name type="scientific">Heterorhabditis bacteriophora</name>
    <name type="common">Entomopathogenic nematode worm</name>
    <dbReference type="NCBI Taxonomy" id="37862"/>
    <lineage>
        <taxon>Eukaryota</taxon>
        <taxon>Metazoa</taxon>
        <taxon>Ecdysozoa</taxon>
        <taxon>Nematoda</taxon>
        <taxon>Chromadorea</taxon>
        <taxon>Rhabditida</taxon>
        <taxon>Rhabditina</taxon>
        <taxon>Rhabditomorpha</taxon>
        <taxon>Strongyloidea</taxon>
        <taxon>Heterorhabditidae</taxon>
        <taxon>Heterorhabditis</taxon>
    </lineage>
</organism>
<protein>
    <submittedName>
        <fullName evidence="3">RRM domain-containing protein</fullName>
    </submittedName>
</protein>
<name>A0A1I7XAR7_HETBA</name>
<evidence type="ECO:0000313" key="3">
    <source>
        <dbReference type="WBParaSite" id="Hba_14540"/>
    </source>
</evidence>